<evidence type="ECO:0000256" key="2">
    <source>
        <dbReference type="ARBA" id="ARBA00023002"/>
    </source>
</evidence>
<organism evidence="3 4">
    <name type="scientific">Saccharobesus litoralis</name>
    <dbReference type="NCBI Taxonomy" id="2172099"/>
    <lineage>
        <taxon>Bacteria</taxon>
        <taxon>Pseudomonadati</taxon>
        <taxon>Pseudomonadota</taxon>
        <taxon>Gammaproteobacteria</taxon>
        <taxon>Alteromonadales</taxon>
        <taxon>Alteromonadaceae</taxon>
        <taxon>Saccharobesus</taxon>
    </lineage>
</organism>
<sequence>MRPTNMLHKKKILIIGGSSGIGLGIASVCADYGADTIIAGRCKQKLSNATAFLDNRITGVQIDANNDNCIDAVYQQIGCFDHLVISAGEAMVKSLQETTEEDARGDMERNFWLKYKLSTRALPYLSKEGSILFISGIFSVKPNANLFMSSVSVGAVEALCKSLAISAAPIRVNAIAPYVVDNSDSLTKDISDDRKNYLQSIASKIPAGNVGKTRDVGLAAVMLMKNQYASGTILNLDGAYSLT</sequence>
<name>A0A2S0VPV1_9ALTE</name>
<proteinExistence type="inferred from homology"/>
<protein>
    <submittedName>
        <fullName evidence="3">Uncharacterized protein</fullName>
    </submittedName>
</protein>
<evidence type="ECO:0000313" key="4">
    <source>
        <dbReference type="Proteomes" id="UP000244441"/>
    </source>
</evidence>
<reference evidence="3 4" key="1">
    <citation type="submission" date="2018-01" db="EMBL/GenBank/DDBJ databases">
        <title>Genome sequence of a Cantenovulum-like bacteria.</title>
        <authorList>
            <person name="Tan W.R."/>
            <person name="Lau N.-S."/>
            <person name="Go F."/>
            <person name="Amirul A.-A.A."/>
        </authorList>
    </citation>
    <scope>NUCLEOTIDE SEQUENCE [LARGE SCALE GENOMIC DNA]</scope>
    <source>
        <strain evidence="3 4">CCB-QB4</strain>
    </source>
</reference>
<keyword evidence="2" id="KW-0560">Oxidoreductase</keyword>
<dbReference type="PRINTS" id="PR00081">
    <property type="entry name" value="GDHRDH"/>
</dbReference>
<dbReference type="AlphaFoldDB" id="A0A2S0VPV1"/>
<dbReference type="GO" id="GO:0016491">
    <property type="term" value="F:oxidoreductase activity"/>
    <property type="evidence" value="ECO:0007669"/>
    <property type="project" value="UniProtKB-KW"/>
</dbReference>
<accession>A0A2S0VPV1</accession>
<dbReference type="InterPro" id="IPR036291">
    <property type="entry name" value="NAD(P)-bd_dom_sf"/>
</dbReference>
<dbReference type="InterPro" id="IPR002347">
    <property type="entry name" value="SDR_fam"/>
</dbReference>
<dbReference type="PANTHER" id="PTHR43477">
    <property type="entry name" value="DIHYDROANTICAPSIN 7-DEHYDROGENASE"/>
    <property type="match status" value="1"/>
</dbReference>
<dbReference type="InterPro" id="IPR051122">
    <property type="entry name" value="SDR_DHRS6-like"/>
</dbReference>
<dbReference type="Proteomes" id="UP000244441">
    <property type="component" value="Chromosome"/>
</dbReference>
<dbReference type="Gene3D" id="3.40.50.720">
    <property type="entry name" value="NAD(P)-binding Rossmann-like Domain"/>
    <property type="match status" value="1"/>
</dbReference>
<dbReference type="RefSeq" id="WP_108602283.1">
    <property type="nucleotide sequence ID" value="NZ_CP026604.1"/>
</dbReference>
<gene>
    <name evidence="3" type="ORF">C2869_07080</name>
</gene>
<evidence type="ECO:0000256" key="1">
    <source>
        <dbReference type="ARBA" id="ARBA00006484"/>
    </source>
</evidence>
<dbReference type="Pfam" id="PF13561">
    <property type="entry name" value="adh_short_C2"/>
    <property type="match status" value="1"/>
</dbReference>
<dbReference type="OrthoDB" id="9804774at2"/>
<comment type="similarity">
    <text evidence="1">Belongs to the short-chain dehydrogenases/reductases (SDR) family.</text>
</comment>
<evidence type="ECO:0000313" key="3">
    <source>
        <dbReference type="EMBL" id="AWB66212.1"/>
    </source>
</evidence>
<dbReference type="EMBL" id="CP026604">
    <property type="protein sequence ID" value="AWB66212.1"/>
    <property type="molecule type" value="Genomic_DNA"/>
</dbReference>
<dbReference type="PANTHER" id="PTHR43477:SF1">
    <property type="entry name" value="DIHYDROANTICAPSIN 7-DEHYDROGENASE"/>
    <property type="match status" value="1"/>
</dbReference>
<keyword evidence="4" id="KW-1185">Reference proteome</keyword>
<dbReference type="SUPFAM" id="SSF51735">
    <property type="entry name" value="NAD(P)-binding Rossmann-fold domains"/>
    <property type="match status" value="1"/>
</dbReference>
<dbReference type="KEGG" id="cate:C2869_07080"/>